<keyword evidence="3" id="KW-1185">Reference proteome</keyword>
<dbReference type="Gramene" id="Pp3c12_12330V3.1">
    <property type="protein sequence ID" value="PAC:32973043.CDS.1"/>
    <property type="gene ID" value="Pp3c12_12330"/>
</dbReference>
<dbReference type="InParanoid" id="A0A2K1JQI0"/>
<organism evidence="1">
    <name type="scientific">Physcomitrium patens</name>
    <name type="common">Spreading-leaved earth moss</name>
    <name type="synonym">Physcomitrella patens</name>
    <dbReference type="NCBI Taxonomy" id="3218"/>
    <lineage>
        <taxon>Eukaryota</taxon>
        <taxon>Viridiplantae</taxon>
        <taxon>Streptophyta</taxon>
        <taxon>Embryophyta</taxon>
        <taxon>Bryophyta</taxon>
        <taxon>Bryophytina</taxon>
        <taxon>Bryopsida</taxon>
        <taxon>Funariidae</taxon>
        <taxon>Funariales</taxon>
        <taxon>Funariaceae</taxon>
        <taxon>Physcomitrium</taxon>
    </lineage>
</organism>
<sequence length="196" mass="20988">MLSQMVINERGPVFDVEVGSMSFRKDLAPGSLQGDVAGASKWGFIALLIAQLRIFPGAAPGRGEMHTHIGIQRDNKSKLRQITVATSIVPAARLAAINGDILAQSLSATAIALNLGTTQLMLLASTFQPSQLVGNQCCTACQFQGMVDDIEATVGIDPDFRESAHLYLEDKIDWIYDADNAFPLPSGSQVVMPSIE</sequence>
<accession>A0A2K1JQI0</accession>
<evidence type="ECO:0000313" key="3">
    <source>
        <dbReference type="Proteomes" id="UP000006727"/>
    </source>
</evidence>
<gene>
    <name evidence="1" type="ORF">PHYPA_016180</name>
</gene>
<evidence type="ECO:0000313" key="1">
    <source>
        <dbReference type="EMBL" id="PNR43797.1"/>
    </source>
</evidence>
<reference evidence="1 3" key="1">
    <citation type="journal article" date="2008" name="Science">
        <title>The Physcomitrella genome reveals evolutionary insights into the conquest of land by plants.</title>
        <authorList>
            <person name="Rensing S."/>
            <person name="Lang D."/>
            <person name="Zimmer A."/>
            <person name="Terry A."/>
            <person name="Salamov A."/>
            <person name="Shapiro H."/>
            <person name="Nishiyama T."/>
            <person name="Perroud P.-F."/>
            <person name="Lindquist E."/>
            <person name="Kamisugi Y."/>
            <person name="Tanahashi T."/>
            <person name="Sakakibara K."/>
            <person name="Fujita T."/>
            <person name="Oishi K."/>
            <person name="Shin-I T."/>
            <person name="Kuroki Y."/>
            <person name="Toyoda A."/>
            <person name="Suzuki Y."/>
            <person name="Hashimoto A."/>
            <person name="Yamaguchi K."/>
            <person name="Sugano A."/>
            <person name="Kohara Y."/>
            <person name="Fujiyama A."/>
            <person name="Anterola A."/>
            <person name="Aoki S."/>
            <person name="Ashton N."/>
            <person name="Barbazuk W.B."/>
            <person name="Barker E."/>
            <person name="Bennetzen J."/>
            <person name="Bezanilla M."/>
            <person name="Blankenship R."/>
            <person name="Cho S.H."/>
            <person name="Dutcher S."/>
            <person name="Estelle M."/>
            <person name="Fawcett J.A."/>
            <person name="Gundlach H."/>
            <person name="Hanada K."/>
            <person name="Heyl A."/>
            <person name="Hicks K.A."/>
            <person name="Hugh J."/>
            <person name="Lohr M."/>
            <person name="Mayer K."/>
            <person name="Melkozernov A."/>
            <person name="Murata T."/>
            <person name="Nelson D."/>
            <person name="Pils B."/>
            <person name="Prigge M."/>
            <person name="Reiss B."/>
            <person name="Renner T."/>
            <person name="Rombauts S."/>
            <person name="Rushton P."/>
            <person name="Sanderfoot A."/>
            <person name="Schween G."/>
            <person name="Shiu S.-H."/>
            <person name="Stueber K."/>
            <person name="Theodoulou F.L."/>
            <person name="Tu H."/>
            <person name="Van de Peer Y."/>
            <person name="Verrier P.J."/>
            <person name="Waters E."/>
            <person name="Wood A."/>
            <person name="Yang L."/>
            <person name="Cove D."/>
            <person name="Cuming A."/>
            <person name="Hasebe M."/>
            <person name="Lucas S."/>
            <person name="Mishler D.B."/>
            <person name="Reski R."/>
            <person name="Grigoriev I."/>
            <person name="Quatrano R.S."/>
            <person name="Boore J.L."/>
        </authorList>
    </citation>
    <scope>NUCLEOTIDE SEQUENCE [LARGE SCALE GENOMIC DNA]</scope>
    <source>
        <strain evidence="2 3">cv. Gransden 2004</strain>
    </source>
</reference>
<dbReference type="PaxDb" id="3218-PP1S352_61V6.1"/>
<dbReference type="Pfam" id="PF14476">
    <property type="entry name" value="Chloroplast_duf"/>
    <property type="match status" value="1"/>
</dbReference>
<dbReference type="InterPro" id="IPR027949">
    <property type="entry name" value="Chloroplast_duf"/>
</dbReference>
<reference evidence="2" key="3">
    <citation type="submission" date="2020-12" db="UniProtKB">
        <authorList>
            <consortium name="EnsemblPlants"/>
        </authorList>
    </citation>
    <scope>IDENTIFICATION</scope>
</reference>
<dbReference type="PANTHER" id="PTHR33358">
    <property type="entry name" value="F-BOX PROTEIN WITH A DOMAIN PROTEIN"/>
    <property type="match status" value="1"/>
</dbReference>
<dbReference type="Proteomes" id="UP000006727">
    <property type="component" value="Chromosome 12"/>
</dbReference>
<dbReference type="EMBL" id="ABEU02000012">
    <property type="protein sequence ID" value="PNR43797.1"/>
    <property type="molecule type" value="Genomic_DNA"/>
</dbReference>
<protein>
    <submittedName>
        <fullName evidence="1 2">Uncharacterized protein</fullName>
    </submittedName>
</protein>
<reference evidence="1 3" key="2">
    <citation type="journal article" date="2018" name="Plant J.">
        <title>The Physcomitrella patens chromosome-scale assembly reveals moss genome structure and evolution.</title>
        <authorList>
            <person name="Lang D."/>
            <person name="Ullrich K.K."/>
            <person name="Murat F."/>
            <person name="Fuchs J."/>
            <person name="Jenkins J."/>
            <person name="Haas F.B."/>
            <person name="Piednoel M."/>
            <person name="Gundlach H."/>
            <person name="Van Bel M."/>
            <person name="Meyberg R."/>
            <person name="Vives C."/>
            <person name="Morata J."/>
            <person name="Symeonidi A."/>
            <person name="Hiss M."/>
            <person name="Muchero W."/>
            <person name="Kamisugi Y."/>
            <person name="Saleh O."/>
            <person name="Blanc G."/>
            <person name="Decker E.L."/>
            <person name="van Gessel N."/>
            <person name="Grimwood J."/>
            <person name="Hayes R.D."/>
            <person name="Graham S.W."/>
            <person name="Gunter L.E."/>
            <person name="McDaniel S.F."/>
            <person name="Hoernstein S.N.W."/>
            <person name="Larsson A."/>
            <person name="Li F.W."/>
            <person name="Perroud P.F."/>
            <person name="Phillips J."/>
            <person name="Ranjan P."/>
            <person name="Rokshar D.S."/>
            <person name="Rothfels C.J."/>
            <person name="Schneider L."/>
            <person name="Shu S."/>
            <person name="Stevenson D.W."/>
            <person name="Thummler F."/>
            <person name="Tillich M."/>
            <person name="Villarreal Aguilar J.C."/>
            <person name="Widiez T."/>
            <person name="Wong G.K."/>
            <person name="Wymore A."/>
            <person name="Zhang Y."/>
            <person name="Zimmer A.D."/>
            <person name="Quatrano R.S."/>
            <person name="Mayer K.F.X."/>
            <person name="Goodstein D."/>
            <person name="Casacuberta J.M."/>
            <person name="Vandepoele K."/>
            <person name="Reski R."/>
            <person name="Cuming A.C."/>
            <person name="Tuskan G.A."/>
            <person name="Maumus F."/>
            <person name="Salse J."/>
            <person name="Schmutz J."/>
            <person name="Rensing S.A."/>
        </authorList>
    </citation>
    <scope>NUCLEOTIDE SEQUENCE [LARGE SCALE GENOMIC DNA]</scope>
    <source>
        <strain evidence="2 3">cv. Gransden 2004</strain>
    </source>
</reference>
<name>A0A2K1JQI0_PHYPA</name>
<proteinExistence type="predicted"/>
<dbReference type="EnsemblPlants" id="Pp3c12_12330V3.1">
    <property type="protein sequence ID" value="PAC:32973043.CDS.1"/>
    <property type="gene ID" value="Pp3c12_12330"/>
</dbReference>
<evidence type="ECO:0000313" key="2">
    <source>
        <dbReference type="EnsemblPlants" id="PAC:32973043.CDS.1"/>
    </source>
</evidence>
<dbReference type="AlphaFoldDB" id="A0A2K1JQI0"/>
<dbReference type="PANTHER" id="PTHR33358:SF12">
    <property type="entry name" value="F-BOX PROTEIN WITH A DOMAIN PROTEIN"/>
    <property type="match status" value="1"/>
</dbReference>